<evidence type="ECO:0000256" key="1">
    <source>
        <dbReference type="SAM" id="MobiDB-lite"/>
    </source>
</evidence>
<protein>
    <submittedName>
        <fullName evidence="2">Uncharacterized protein</fullName>
    </submittedName>
</protein>
<dbReference type="GeneID" id="64660211"/>
<evidence type="ECO:0000313" key="2">
    <source>
        <dbReference type="EMBL" id="KAG1908779.1"/>
    </source>
</evidence>
<sequence length="78" mass="8101">MPSQPADTTVTHRTRPSNAIAHPEKAEQAAAQAAAVEAGAKCIAGIELEMEAKQTSTLARKAKGVRPRSIPAKGKKAV</sequence>
<name>A0AAD4EQN6_9AGAM</name>
<evidence type="ECO:0000313" key="3">
    <source>
        <dbReference type="Proteomes" id="UP001195769"/>
    </source>
</evidence>
<keyword evidence="3" id="KW-1185">Reference proteome</keyword>
<accession>A0AAD4EQN6</accession>
<feature type="region of interest" description="Disordered" evidence="1">
    <location>
        <begin position="59"/>
        <end position="78"/>
    </location>
</feature>
<reference evidence="2" key="1">
    <citation type="journal article" date="2020" name="New Phytol.">
        <title>Comparative genomics reveals dynamic genome evolution in host specialist ectomycorrhizal fungi.</title>
        <authorList>
            <person name="Lofgren L.A."/>
            <person name="Nguyen N.H."/>
            <person name="Vilgalys R."/>
            <person name="Ruytinx J."/>
            <person name="Liao H.L."/>
            <person name="Branco S."/>
            <person name="Kuo A."/>
            <person name="LaButti K."/>
            <person name="Lipzen A."/>
            <person name="Andreopoulos W."/>
            <person name="Pangilinan J."/>
            <person name="Riley R."/>
            <person name="Hundley H."/>
            <person name="Na H."/>
            <person name="Barry K."/>
            <person name="Grigoriev I.V."/>
            <person name="Stajich J.E."/>
            <person name="Kennedy P.G."/>
        </authorList>
    </citation>
    <scope>NUCLEOTIDE SEQUENCE</scope>
    <source>
        <strain evidence="2">FC203</strain>
    </source>
</reference>
<gene>
    <name evidence="2" type="ORF">F5891DRAFT_1180334</name>
</gene>
<dbReference type="RefSeq" id="XP_041234354.1">
    <property type="nucleotide sequence ID" value="XM_041365913.1"/>
</dbReference>
<dbReference type="EMBL" id="JABBWK010000001">
    <property type="protein sequence ID" value="KAG1908779.1"/>
    <property type="molecule type" value="Genomic_DNA"/>
</dbReference>
<organism evidence="2 3">
    <name type="scientific">Suillus fuscotomentosus</name>
    <dbReference type="NCBI Taxonomy" id="1912939"/>
    <lineage>
        <taxon>Eukaryota</taxon>
        <taxon>Fungi</taxon>
        <taxon>Dikarya</taxon>
        <taxon>Basidiomycota</taxon>
        <taxon>Agaricomycotina</taxon>
        <taxon>Agaricomycetes</taxon>
        <taxon>Agaricomycetidae</taxon>
        <taxon>Boletales</taxon>
        <taxon>Suillineae</taxon>
        <taxon>Suillaceae</taxon>
        <taxon>Suillus</taxon>
    </lineage>
</organism>
<comment type="caution">
    <text evidence="2">The sequence shown here is derived from an EMBL/GenBank/DDBJ whole genome shotgun (WGS) entry which is preliminary data.</text>
</comment>
<proteinExistence type="predicted"/>
<dbReference type="Proteomes" id="UP001195769">
    <property type="component" value="Unassembled WGS sequence"/>
</dbReference>
<dbReference type="AlphaFoldDB" id="A0AAD4EQN6"/>